<reference evidence="1 2" key="1">
    <citation type="submission" date="2024-05" db="EMBL/GenBank/DDBJ databases">
        <authorList>
            <person name="Duchaud E."/>
        </authorList>
    </citation>
    <scope>NUCLEOTIDE SEQUENCE [LARGE SCALE GENOMIC DNA]</scope>
    <source>
        <strain evidence="1">Ena-SAMPLE-TAB-13-05-2024-13:56:06:370-140308</strain>
    </source>
</reference>
<name>A0ABM9P718_9FLAO</name>
<dbReference type="RefSeq" id="WP_348713981.1">
    <property type="nucleotide sequence ID" value="NZ_CAXJIO010000003.1"/>
</dbReference>
<dbReference type="EMBL" id="CAXJIO010000003">
    <property type="protein sequence ID" value="CAL2101244.1"/>
    <property type="molecule type" value="Genomic_DNA"/>
</dbReference>
<proteinExistence type="predicted"/>
<protein>
    <submittedName>
        <fullName evidence="1">Uncharacterized protein</fullName>
    </submittedName>
</protein>
<evidence type="ECO:0000313" key="1">
    <source>
        <dbReference type="EMBL" id="CAL2101244.1"/>
    </source>
</evidence>
<keyword evidence="2" id="KW-1185">Reference proteome</keyword>
<organism evidence="1 2">
    <name type="scientific">Tenacibaculum polynesiense</name>
    <dbReference type="NCBI Taxonomy" id="3137857"/>
    <lineage>
        <taxon>Bacteria</taxon>
        <taxon>Pseudomonadati</taxon>
        <taxon>Bacteroidota</taxon>
        <taxon>Flavobacteriia</taxon>
        <taxon>Flavobacteriales</taxon>
        <taxon>Flavobacteriaceae</taxon>
        <taxon>Tenacibaculum</taxon>
    </lineage>
</organism>
<gene>
    <name evidence="1" type="ORF">T190423A01A_120031</name>
</gene>
<dbReference type="Proteomes" id="UP001497527">
    <property type="component" value="Unassembled WGS sequence"/>
</dbReference>
<accession>A0ABM9P718</accession>
<comment type="caution">
    <text evidence="1">The sequence shown here is derived from an EMBL/GenBank/DDBJ whole genome shotgun (WGS) entry which is preliminary data.</text>
</comment>
<evidence type="ECO:0000313" key="2">
    <source>
        <dbReference type="Proteomes" id="UP001497527"/>
    </source>
</evidence>
<sequence length="499" mass="56407">MINLKPIHQEVLSFNGHDHVSAIINFDWLLDSISEELKLIESQYKRTLIPTNFDEISIRFIFNHSAIKITALTGDTNFTLTGFNFQLELVDKTQKVYGSIFVQCNTQVKGDITIVYSNNGATDTSYSFSPIENDEIEITLGEFDESVILDNFDTLSDFQTSVKAISLFLDYNEYLDDLFNAIPTPNVFGSLASYNLKPPYNIEFKNVVINGINRPFLFVKGAPYKNSTEFCDCGEPGGIITEDEIIEYNGEEGYGSRVERTRVTRDAGQVKDQISGKFVAGFLFPFHDETTNEYKTFMKDFTSETSLVTTIKDSGKKSGVNWSYQITASVPIQNIQTQIDYDATNKEYSIMVDMPHSVDGTIHLRKKIGCGVSIRDRIDISNGAINPYKIKLKVKFVLTSKGSQIILIPETKAQLRFRLRPRGIFAFLVSFFGRVINRKLVEKEIVEKTNNQLISFIKTFVIPTIPKEKLNVGSTIVDKTLFIALGESYEPQNDGEQHL</sequence>